<protein>
    <submittedName>
        <fullName evidence="2">Uncharacterized protein</fullName>
    </submittedName>
</protein>
<dbReference type="GeneID" id="38780996"/>
<proteinExistence type="predicted"/>
<evidence type="ECO:0000256" key="1">
    <source>
        <dbReference type="SAM" id="MobiDB-lite"/>
    </source>
</evidence>
<dbReference type="OrthoDB" id="3025100at2759"/>
<feature type="region of interest" description="Disordered" evidence="1">
    <location>
        <begin position="380"/>
        <end position="401"/>
    </location>
</feature>
<keyword evidence="3" id="KW-1185">Reference proteome</keyword>
<dbReference type="AlphaFoldDB" id="A0A401GPK3"/>
<reference evidence="2 3" key="1">
    <citation type="journal article" date="2018" name="Sci. Rep.">
        <title>Genome sequence of the cauliflower mushroom Sparassis crispa (Hanabiratake) and its association with beneficial usage.</title>
        <authorList>
            <person name="Kiyama R."/>
            <person name="Furutani Y."/>
            <person name="Kawaguchi K."/>
            <person name="Nakanishi T."/>
        </authorList>
    </citation>
    <scope>NUCLEOTIDE SEQUENCE [LARGE SCALE GENOMIC DNA]</scope>
</reference>
<sequence length="401" mass="44169">MAAPSDIPNIDDFPDITSFDLPNDTFFAWDDPHDDVALNAYLDKRHRHGEASREYLLGDKPYPVEVVARWHAFNFPWSDTPPPADRRPVPAAVLDSAFANPHSIITITLTHPINTGIPASSQVWQGTIHASPASPRVTSSTETLGAPTVLKLFVESALGPPWQFAPDRGLDQGFWPFSGKQARAEARAYACMRALQGKEVPWSYGFYCLRLPYGELAYAHAMELVPGEPMRSVCLRDAPPALVWPLADAMAACLHSLTLCGVLQGDVDKRNMILAPPDAAQSVVFVDFNLAGPVRVCSTDRGVEIVMLINDIGGIVRALREMEVPLPLIGAWLEDRGRAVPSPPWIGLFLLADQAVPNWYEALSVTLANADHQCCHETQRTAENVPYRHNQQQKEKPRSSS</sequence>
<comment type="caution">
    <text evidence="2">The sequence shown here is derived from an EMBL/GenBank/DDBJ whole genome shotgun (WGS) entry which is preliminary data.</text>
</comment>
<dbReference type="EMBL" id="BFAD01000006">
    <property type="protein sequence ID" value="GBE84079.1"/>
    <property type="molecule type" value="Genomic_DNA"/>
</dbReference>
<gene>
    <name evidence="2" type="ORF">SCP_0600570</name>
</gene>
<dbReference type="InParanoid" id="A0A401GPK3"/>
<dbReference type="RefSeq" id="XP_027614992.1">
    <property type="nucleotide sequence ID" value="XM_027759191.1"/>
</dbReference>
<evidence type="ECO:0000313" key="3">
    <source>
        <dbReference type="Proteomes" id="UP000287166"/>
    </source>
</evidence>
<feature type="compositionally biased region" description="Basic and acidic residues" evidence="1">
    <location>
        <begin position="392"/>
        <end position="401"/>
    </location>
</feature>
<evidence type="ECO:0000313" key="2">
    <source>
        <dbReference type="EMBL" id="GBE84079.1"/>
    </source>
</evidence>
<name>A0A401GPK3_9APHY</name>
<accession>A0A401GPK3</accession>
<dbReference type="SUPFAM" id="SSF56112">
    <property type="entry name" value="Protein kinase-like (PK-like)"/>
    <property type="match status" value="1"/>
</dbReference>
<organism evidence="2 3">
    <name type="scientific">Sparassis crispa</name>
    <dbReference type="NCBI Taxonomy" id="139825"/>
    <lineage>
        <taxon>Eukaryota</taxon>
        <taxon>Fungi</taxon>
        <taxon>Dikarya</taxon>
        <taxon>Basidiomycota</taxon>
        <taxon>Agaricomycotina</taxon>
        <taxon>Agaricomycetes</taxon>
        <taxon>Polyporales</taxon>
        <taxon>Sparassidaceae</taxon>
        <taxon>Sparassis</taxon>
    </lineage>
</organism>
<dbReference type="Proteomes" id="UP000287166">
    <property type="component" value="Unassembled WGS sequence"/>
</dbReference>
<dbReference type="InterPro" id="IPR011009">
    <property type="entry name" value="Kinase-like_dom_sf"/>
</dbReference>